<evidence type="ECO:0000313" key="12">
    <source>
        <dbReference type="Proteomes" id="UP000697127"/>
    </source>
</evidence>
<feature type="region of interest" description="Disordered" evidence="8">
    <location>
        <begin position="184"/>
        <end position="237"/>
    </location>
</feature>
<dbReference type="InterPro" id="IPR001394">
    <property type="entry name" value="Peptidase_C19_UCH"/>
</dbReference>
<organism evidence="11 12">
    <name type="scientific">Pichia californica</name>
    <dbReference type="NCBI Taxonomy" id="460514"/>
    <lineage>
        <taxon>Eukaryota</taxon>
        <taxon>Fungi</taxon>
        <taxon>Dikarya</taxon>
        <taxon>Ascomycota</taxon>
        <taxon>Saccharomycotina</taxon>
        <taxon>Pichiomycetes</taxon>
        <taxon>Pichiales</taxon>
        <taxon>Pichiaceae</taxon>
        <taxon>Pichia</taxon>
    </lineage>
</organism>
<sequence>MVEIKQPLQRVDRRVSLQASSRTKDQQLSNEIIRLIVNFQYTLFKNKYATLKKVYSLERSDESDRKILNDWIYIASSYCYILYDNDLECCDELAVEIFSAYYFISRLVFMKIRSSSVDYNKVNLDDRKNMNILLNKYDDLLETNRREYFEIVSREIDSFLTEILGTETANMNALSPTKCLDPSVVKEKRRSKGSPEDFYPQIEEEEEDDDFASSISSHNTSIDSPDNRTNFSKQQSSNTTIMRSIDAESLLSLDPNTVIILNIQTRKIHSSTRYILNIDPKSAIDPQYFNTSILPYLDNNYSIVFFTRSDSITGIERFIYNQLTSNGFKHCFWLNGGYHSFKTEFAKLKAAKDEQKNKINQSPPPPPIPVAKPLISTLSFNDTFYNPIINENIATFNNTQSVSNNGNYLYPTANNNNNNYGNSSQRFSHSYSSLNDSNSVSMNDLSKHQSSFESNDLSLRKLAISNKSLQNLQSGEKMYNNLSNNKSQTMINPPSSLPPMPPIPSTHPITTISSIPNIPAPQVYKLSRLDYKPTLSLRNLGSTCYINSMIQCLFSLTKFRHFFINDERLKTYIMHLNSRNLKLTSGFHNLFATFYDKSPHNTPPPTIDISKFLSIIARLNPSYNIPNEQQDTSQFFYYIIDELHKELKFNYSMATQLGLISISKDKGEKFYDWQTKLLMNEGYSFIQNIFDIKEAVVMKCNRCGYVSTRYDTSIMIHLSLKSTNCTLDEILVQNMTPEEMSTRLGNAWDCDGCTKVDKDLEDLQEKLEREHDISVANNMKDKDHDKDKEKNKKGKEKEKDKQKDTFLTKRLFGRHSNKSAKTSNKDSKDFNNEINESTPDLGDFAFTALTENERTEYNRLADIYTKERIAFRSVEFIELPDVLVLCLSLFNPNQQDAKVIMKNLKFPETLNMKYNQGSRKYKLNSWIDHLGSSIDSGHYTATVPFQQNSYIICDDERLTTPQNIFNNVVSDNEVYLLFYEAIA</sequence>
<keyword evidence="12" id="KW-1185">Reference proteome</keyword>
<gene>
    <name evidence="11" type="ORF">C6P40_003289</name>
</gene>
<keyword evidence="5" id="KW-0833">Ubl conjugation pathway</keyword>
<evidence type="ECO:0000259" key="10">
    <source>
        <dbReference type="PROSITE" id="PS50235"/>
    </source>
</evidence>
<feature type="domain" description="Rhodanese" evidence="9">
    <location>
        <begin position="323"/>
        <end position="350"/>
    </location>
</feature>
<dbReference type="Pfam" id="PF00443">
    <property type="entry name" value="UCH"/>
    <property type="match status" value="1"/>
</dbReference>
<evidence type="ECO:0000259" key="9">
    <source>
        <dbReference type="PROSITE" id="PS50206"/>
    </source>
</evidence>
<feature type="compositionally biased region" description="Low complexity" evidence="8">
    <location>
        <begin position="213"/>
        <end position="224"/>
    </location>
</feature>
<comment type="catalytic activity">
    <reaction evidence="1">
        <text>Thiol-dependent hydrolysis of ester, thioester, amide, peptide and isopeptide bonds formed by the C-terminal Gly of ubiquitin (a 76-residue protein attached to proteins as an intracellular targeting signal).</text>
        <dbReference type="EC" id="3.4.19.12"/>
    </reaction>
</comment>
<evidence type="ECO:0000256" key="4">
    <source>
        <dbReference type="ARBA" id="ARBA00022670"/>
    </source>
</evidence>
<evidence type="ECO:0000256" key="3">
    <source>
        <dbReference type="ARBA" id="ARBA00012759"/>
    </source>
</evidence>
<evidence type="ECO:0000313" key="11">
    <source>
        <dbReference type="EMBL" id="KAG0686837.1"/>
    </source>
</evidence>
<dbReference type="OrthoDB" id="292964at2759"/>
<reference evidence="11" key="1">
    <citation type="submission" date="2020-11" db="EMBL/GenBank/DDBJ databases">
        <title>Kefir isolates.</title>
        <authorList>
            <person name="Marcisauskas S."/>
            <person name="Kim Y."/>
            <person name="Blasche S."/>
        </authorList>
    </citation>
    <scope>NUCLEOTIDE SEQUENCE</scope>
    <source>
        <strain evidence="11">Olga-1</strain>
    </source>
</reference>
<dbReference type="GO" id="GO:0005634">
    <property type="term" value="C:nucleus"/>
    <property type="evidence" value="ECO:0007669"/>
    <property type="project" value="UniProtKB-SubCell"/>
</dbReference>
<feature type="domain" description="USP" evidence="10">
    <location>
        <begin position="535"/>
        <end position="982"/>
    </location>
</feature>
<feature type="compositionally biased region" description="Acidic residues" evidence="8">
    <location>
        <begin position="202"/>
        <end position="211"/>
    </location>
</feature>
<dbReference type="InterPro" id="IPR038765">
    <property type="entry name" value="Papain-like_cys_pep_sf"/>
</dbReference>
<dbReference type="SUPFAM" id="SSF54001">
    <property type="entry name" value="Cysteine proteinases"/>
    <property type="match status" value="1"/>
</dbReference>
<dbReference type="InterPro" id="IPR050164">
    <property type="entry name" value="Peptidase_C19"/>
</dbReference>
<dbReference type="CDD" id="cd02257">
    <property type="entry name" value="Peptidase_C19"/>
    <property type="match status" value="1"/>
</dbReference>
<dbReference type="PANTHER" id="PTHR24006:SF722">
    <property type="entry name" value="UBIQUITIN CARBOXYL-TERMINAL HYDROLASE 48"/>
    <property type="match status" value="1"/>
</dbReference>
<dbReference type="EC" id="3.4.19.12" evidence="3"/>
<proteinExistence type="inferred from homology"/>
<evidence type="ECO:0000256" key="6">
    <source>
        <dbReference type="ARBA" id="ARBA00022801"/>
    </source>
</evidence>
<dbReference type="PANTHER" id="PTHR24006">
    <property type="entry name" value="UBIQUITIN CARBOXYL-TERMINAL HYDROLASE"/>
    <property type="match status" value="1"/>
</dbReference>
<dbReference type="InterPro" id="IPR001763">
    <property type="entry name" value="Rhodanese-like_dom"/>
</dbReference>
<keyword evidence="6" id="KW-0378">Hydrolase</keyword>
<dbReference type="InterPro" id="IPR028889">
    <property type="entry name" value="USP"/>
</dbReference>
<keyword evidence="7" id="KW-0788">Thiol protease</keyword>
<dbReference type="GO" id="GO:0006508">
    <property type="term" value="P:proteolysis"/>
    <property type="evidence" value="ECO:0007669"/>
    <property type="project" value="UniProtKB-KW"/>
</dbReference>
<dbReference type="GO" id="GO:0005829">
    <property type="term" value="C:cytosol"/>
    <property type="evidence" value="ECO:0007669"/>
    <property type="project" value="TreeGrafter"/>
</dbReference>
<dbReference type="AlphaFoldDB" id="A0A9P7BCE9"/>
<dbReference type="Gene3D" id="3.90.70.10">
    <property type="entry name" value="Cysteine proteinases"/>
    <property type="match status" value="2"/>
</dbReference>
<dbReference type="PROSITE" id="PS50235">
    <property type="entry name" value="USP_3"/>
    <property type="match status" value="1"/>
</dbReference>
<keyword evidence="4" id="KW-0645">Protease</keyword>
<dbReference type="GO" id="GO:0004843">
    <property type="term" value="F:cysteine-type deubiquitinase activity"/>
    <property type="evidence" value="ECO:0007669"/>
    <property type="project" value="UniProtKB-EC"/>
</dbReference>
<protein>
    <recommendedName>
        <fullName evidence="3">ubiquitinyl hydrolase 1</fullName>
        <ecNumber evidence="3">3.4.19.12</ecNumber>
    </recommendedName>
</protein>
<feature type="compositionally biased region" description="Polar residues" evidence="8">
    <location>
        <begin position="227"/>
        <end position="237"/>
    </location>
</feature>
<dbReference type="GO" id="GO:0016579">
    <property type="term" value="P:protein deubiquitination"/>
    <property type="evidence" value="ECO:0007669"/>
    <property type="project" value="InterPro"/>
</dbReference>
<dbReference type="PROSITE" id="PS50206">
    <property type="entry name" value="RHODANESE_3"/>
    <property type="match status" value="1"/>
</dbReference>
<dbReference type="EMBL" id="PUHW01000366">
    <property type="protein sequence ID" value="KAG0686837.1"/>
    <property type="molecule type" value="Genomic_DNA"/>
</dbReference>
<feature type="compositionally biased region" description="Low complexity" evidence="8">
    <location>
        <begin position="407"/>
        <end position="444"/>
    </location>
</feature>
<accession>A0A9P7BCE9</accession>
<evidence type="ECO:0000256" key="2">
    <source>
        <dbReference type="ARBA" id="ARBA00009085"/>
    </source>
</evidence>
<name>A0A9P7BCE9_9ASCO</name>
<feature type="region of interest" description="Disordered" evidence="8">
    <location>
        <begin position="768"/>
        <end position="802"/>
    </location>
</feature>
<comment type="caution">
    <text evidence="11">The sequence shown here is derived from an EMBL/GenBank/DDBJ whole genome shotgun (WGS) entry which is preliminary data.</text>
</comment>
<comment type="similarity">
    <text evidence="2">Belongs to the peptidase C19 family.</text>
</comment>
<feature type="region of interest" description="Disordered" evidence="8">
    <location>
        <begin position="407"/>
        <end position="447"/>
    </location>
</feature>
<evidence type="ECO:0000256" key="1">
    <source>
        <dbReference type="ARBA" id="ARBA00000707"/>
    </source>
</evidence>
<evidence type="ECO:0000256" key="8">
    <source>
        <dbReference type="SAM" id="MobiDB-lite"/>
    </source>
</evidence>
<evidence type="ECO:0000256" key="7">
    <source>
        <dbReference type="ARBA" id="ARBA00022807"/>
    </source>
</evidence>
<evidence type="ECO:0000256" key="5">
    <source>
        <dbReference type="ARBA" id="ARBA00022786"/>
    </source>
</evidence>
<dbReference type="Proteomes" id="UP000697127">
    <property type="component" value="Unassembled WGS sequence"/>
</dbReference>